<keyword evidence="5" id="KW-0472">Membrane</keyword>
<dbReference type="GO" id="GO:0005886">
    <property type="term" value="C:plasma membrane"/>
    <property type="evidence" value="ECO:0007669"/>
    <property type="project" value="UniProtKB-SubCell"/>
</dbReference>
<evidence type="ECO:0000259" key="7">
    <source>
        <dbReference type="Pfam" id="PF12704"/>
    </source>
</evidence>
<name>A0A7C2ACF0_9GAMM</name>
<proteinExistence type="predicted"/>
<protein>
    <submittedName>
        <fullName evidence="8">ABC transporter permease</fullName>
    </submittedName>
</protein>
<keyword evidence="3" id="KW-0812">Transmembrane</keyword>
<dbReference type="Pfam" id="PF02687">
    <property type="entry name" value="FtsX"/>
    <property type="match status" value="1"/>
</dbReference>
<dbReference type="PANTHER" id="PTHR43738:SF2">
    <property type="entry name" value="ABC TRANSPORTER PERMEASE"/>
    <property type="match status" value="1"/>
</dbReference>
<accession>A0A7C2ACF0</accession>
<dbReference type="PANTHER" id="PTHR43738">
    <property type="entry name" value="ABC TRANSPORTER, MEMBRANE PROTEIN"/>
    <property type="match status" value="1"/>
</dbReference>
<evidence type="ECO:0000256" key="5">
    <source>
        <dbReference type="ARBA" id="ARBA00023136"/>
    </source>
</evidence>
<reference evidence="8" key="1">
    <citation type="journal article" date="2020" name="mSystems">
        <title>Genome- and Community-Level Interaction Insights into Carbon Utilization and Element Cycling Functions of Hydrothermarchaeota in Hydrothermal Sediment.</title>
        <authorList>
            <person name="Zhou Z."/>
            <person name="Liu Y."/>
            <person name="Xu W."/>
            <person name="Pan J."/>
            <person name="Luo Z.H."/>
            <person name="Li M."/>
        </authorList>
    </citation>
    <scope>NUCLEOTIDE SEQUENCE [LARGE SCALE GENOMIC DNA]</scope>
    <source>
        <strain evidence="8">HyVt-380</strain>
    </source>
</reference>
<dbReference type="EMBL" id="DRHY01000261">
    <property type="protein sequence ID" value="HEC74993.1"/>
    <property type="molecule type" value="Genomic_DNA"/>
</dbReference>
<comment type="caution">
    <text evidence="8">The sequence shown here is derived from an EMBL/GenBank/DDBJ whole genome shotgun (WGS) entry which is preliminary data.</text>
</comment>
<evidence type="ECO:0000256" key="1">
    <source>
        <dbReference type="ARBA" id="ARBA00004651"/>
    </source>
</evidence>
<comment type="subcellular location">
    <subcellularLocation>
        <location evidence="1">Cell membrane</location>
        <topology evidence="1">Multi-pass membrane protein</topology>
    </subcellularLocation>
</comment>
<sequence>MFVQLAAKSLWSRKSSVLLTLLAISVSVFVLLGIEHVRYQTKQSFSQTVSGVDLIVGARTGDINLLLYSVFRLGDATNNIGWNTYQTIANNDSVAWTIPLSLGDSHQGYRVLGTTKDYFTHFHYGQNQSLVFKEGREFTSPFEVVLGSEVAKKLGYDIGSTLVLAHGIAKHSFTIHKDNPFTVVGILQPTGTPVDDTLHVSLAGIEAIHTDWNNGVPAAHSSAHHDVSNVDLTPKSITAFMVGLNSKMATFKLQRAINDYQKEAVMAILPGVTLTKLWSMMRVLEQSLRLVSALVLVAALLGLGAMLLASMRERRSEISIMRCLGASPSFIFSLVLIEALLITFVACIIAVVTLVSLLGLGKDFVLDQFGLMLTMNIFNQQTMVLLTMVLASALLVSVIPAISAYRQALHGSLNQS</sequence>
<dbReference type="InterPro" id="IPR051125">
    <property type="entry name" value="ABC-4/HrtB_transporter"/>
</dbReference>
<gene>
    <name evidence="8" type="ORF">ENI26_11585</name>
</gene>
<keyword evidence="2" id="KW-1003">Cell membrane</keyword>
<dbReference type="AlphaFoldDB" id="A0A7C2ACF0"/>
<evidence type="ECO:0000256" key="4">
    <source>
        <dbReference type="ARBA" id="ARBA00022989"/>
    </source>
</evidence>
<evidence type="ECO:0000256" key="2">
    <source>
        <dbReference type="ARBA" id="ARBA00022475"/>
    </source>
</evidence>
<organism evidence="8">
    <name type="scientific">Methylophaga aminisulfidivorans</name>
    <dbReference type="NCBI Taxonomy" id="230105"/>
    <lineage>
        <taxon>Bacteria</taxon>
        <taxon>Pseudomonadati</taxon>
        <taxon>Pseudomonadota</taxon>
        <taxon>Gammaproteobacteria</taxon>
        <taxon>Thiotrichales</taxon>
        <taxon>Piscirickettsiaceae</taxon>
        <taxon>Methylophaga</taxon>
    </lineage>
</organism>
<evidence type="ECO:0000256" key="3">
    <source>
        <dbReference type="ARBA" id="ARBA00022692"/>
    </source>
</evidence>
<dbReference type="Pfam" id="PF12704">
    <property type="entry name" value="MacB_PCD"/>
    <property type="match status" value="1"/>
</dbReference>
<dbReference type="InterPro" id="IPR025857">
    <property type="entry name" value="MacB_PCD"/>
</dbReference>
<feature type="domain" description="MacB-like periplasmic core" evidence="7">
    <location>
        <begin position="18"/>
        <end position="207"/>
    </location>
</feature>
<keyword evidence="4" id="KW-1133">Transmembrane helix</keyword>
<feature type="domain" description="ABC3 transporter permease C-terminal" evidence="6">
    <location>
        <begin position="290"/>
        <end position="406"/>
    </location>
</feature>
<dbReference type="InterPro" id="IPR003838">
    <property type="entry name" value="ABC3_permease_C"/>
</dbReference>
<evidence type="ECO:0000259" key="6">
    <source>
        <dbReference type="Pfam" id="PF02687"/>
    </source>
</evidence>
<evidence type="ECO:0000313" key="8">
    <source>
        <dbReference type="EMBL" id="HEC74993.1"/>
    </source>
</evidence>
<dbReference type="Proteomes" id="UP000886384">
    <property type="component" value="Unassembled WGS sequence"/>
</dbReference>